<dbReference type="EMBL" id="CP011112">
    <property type="protein sequence ID" value="AKU18201.1"/>
    <property type="molecule type" value="Genomic_DNA"/>
</dbReference>
<evidence type="ECO:0000313" key="1">
    <source>
        <dbReference type="EMBL" id="AKU18201.1"/>
    </source>
</evidence>
<organism evidence="1 2">
    <name type="scientific">Luteipulveratus mongoliensis</name>
    <dbReference type="NCBI Taxonomy" id="571913"/>
    <lineage>
        <taxon>Bacteria</taxon>
        <taxon>Bacillati</taxon>
        <taxon>Actinomycetota</taxon>
        <taxon>Actinomycetes</taxon>
        <taxon>Micrococcales</taxon>
        <taxon>Dermacoccaceae</taxon>
        <taxon>Luteipulveratus</taxon>
    </lineage>
</organism>
<evidence type="ECO:0000313" key="2">
    <source>
        <dbReference type="Proteomes" id="UP000066480"/>
    </source>
</evidence>
<name>A0A0K1JND1_9MICO</name>
<dbReference type="KEGG" id="lmoi:VV02_24035"/>
<keyword evidence="2" id="KW-1185">Reference proteome</keyword>
<dbReference type="AlphaFoldDB" id="A0A0K1JND1"/>
<protein>
    <submittedName>
        <fullName evidence="1">Uncharacterized protein</fullName>
    </submittedName>
</protein>
<gene>
    <name evidence="1" type="ORF">VV02_24035</name>
</gene>
<accession>A0A0K1JND1</accession>
<sequence length="61" mass="6258">MDLIALVRLESAPTDQAPPPKCCVTLSVLLAADAGGGDAASPAARPNPVASPMHIVRRRIV</sequence>
<reference evidence="1 2" key="1">
    <citation type="submission" date="2015-03" db="EMBL/GenBank/DDBJ databases">
        <title>Luteipulveratus halotolerans sp. nov., a novel actinobacterium (Dermacoccaceae) from Sarawak, Malaysia.</title>
        <authorList>
            <person name="Juboi H."/>
            <person name="Basik A."/>
            <person name="Shamsul S.S."/>
            <person name="Arnold P."/>
            <person name="Schmitt E.K."/>
            <person name="Sanglier J.-J."/>
            <person name="Yeo T."/>
        </authorList>
    </citation>
    <scope>NUCLEOTIDE SEQUENCE [LARGE SCALE GENOMIC DNA]</scope>
    <source>
        <strain evidence="1 2">MN07-A0370</strain>
    </source>
</reference>
<proteinExistence type="predicted"/>
<dbReference type="Proteomes" id="UP000066480">
    <property type="component" value="Chromosome"/>
</dbReference>